<comment type="caution">
    <text evidence="7">The sequence shown here is derived from an EMBL/GenBank/DDBJ whole genome shotgun (WGS) entry which is preliminary data.</text>
</comment>
<evidence type="ECO:0000256" key="1">
    <source>
        <dbReference type="ARBA" id="ARBA00004141"/>
    </source>
</evidence>
<dbReference type="InterPro" id="IPR036188">
    <property type="entry name" value="FAD/NAD-bd_sf"/>
</dbReference>
<dbReference type="InterPro" id="IPR051209">
    <property type="entry name" value="FAD-bind_Monooxygenase_sf"/>
</dbReference>
<evidence type="ECO:0000313" key="7">
    <source>
        <dbReference type="EMBL" id="CAK7221779.1"/>
    </source>
</evidence>
<dbReference type="SUPFAM" id="SSF51905">
    <property type="entry name" value="FAD/NAD(P)-binding domain"/>
    <property type="match status" value="2"/>
</dbReference>
<reference evidence="7 8" key="1">
    <citation type="submission" date="2024-01" db="EMBL/GenBank/DDBJ databases">
        <authorList>
            <person name="Allen C."/>
            <person name="Tagirdzhanova G."/>
        </authorList>
    </citation>
    <scope>NUCLEOTIDE SEQUENCE [LARGE SCALE GENOMIC DNA]</scope>
</reference>
<protein>
    <recommendedName>
        <fullName evidence="9">FAD/NAD(P)-binding domain-containing protein</fullName>
    </recommendedName>
</protein>
<evidence type="ECO:0000256" key="3">
    <source>
        <dbReference type="ARBA" id="ARBA00022692"/>
    </source>
</evidence>
<comment type="similarity">
    <text evidence="2">Belongs to the FAD-binding monooxygenase family.</text>
</comment>
<evidence type="ECO:0000256" key="5">
    <source>
        <dbReference type="ARBA" id="ARBA00023136"/>
    </source>
</evidence>
<feature type="transmembrane region" description="Helical" evidence="6">
    <location>
        <begin position="141"/>
        <end position="161"/>
    </location>
</feature>
<keyword evidence="3 6" id="KW-0812">Transmembrane</keyword>
<evidence type="ECO:0000256" key="2">
    <source>
        <dbReference type="ARBA" id="ARBA00010139"/>
    </source>
</evidence>
<keyword evidence="4 6" id="KW-1133">Transmembrane helix</keyword>
<keyword evidence="5 6" id="KW-0472">Membrane</keyword>
<dbReference type="PANTHER" id="PTHR42877">
    <property type="entry name" value="L-ORNITHINE N(5)-MONOOXYGENASE-RELATED"/>
    <property type="match status" value="1"/>
</dbReference>
<evidence type="ECO:0008006" key="9">
    <source>
        <dbReference type="Google" id="ProtNLM"/>
    </source>
</evidence>
<gene>
    <name evidence="7" type="ORF">SBRCBS47491_004644</name>
</gene>
<dbReference type="EMBL" id="CAWUHC010000036">
    <property type="protein sequence ID" value="CAK7221779.1"/>
    <property type="molecule type" value="Genomic_DNA"/>
</dbReference>
<dbReference type="Pfam" id="PF04479">
    <property type="entry name" value="RTA1"/>
    <property type="match status" value="1"/>
</dbReference>
<dbReference type="Gene3D" id="3.50.50.60">
    <property type="entry name" value="FAD/NAD(P)-binding domain"/>
    <property type="match status" value="2"/>
</dbReference>
<comment type="subcellular location">
    <subcellularLocation>
        <location evidence="1">Membrane</location>
        <topology evidence="1">Multi-pass membrane protein</topology>
    </subcellularLocation>
</comment>
<organism evidence="7 8">
    <name type="scientific">Sporothrix bragantina</name>
    <dbReference type="NCBI Taxonomy" id="671064"/>
    <lineage>
        <taxon>Eukaryota</taxon>
        <taxon>Fungi</taxon>
        <taxon>Dikarya</taxon>
        <taxon>Ascomycota</taxon>
        <taxon>Pezizomycotina</taxon>
        <taxon>Sordariomycetes</taxon>
        <taxon>Sordariomycetidae</taxon>
        <taxon>Ophiostomatales</taxon>
        <taxon>Ophiostomataceae</taxon>
        <taxon>Sporothrix</taxon>
    </lineage>
</organism>
<evidence type="ECO:0000256" key="6">
    <source>
        <dbReference type="SAM" id="Phobius"/>
    </source>
</evidence>
<evidence type="ECO:0000313" key="8">
    <source>
        <dbReference type="Proteomes" id="UP001642406"/>
    </source>
</evidence>
<dbReference type="Proteomes" id="UP001642406">
    <property type="component" value="Unassembled WGS sequence"/>
</dbReference>
<evidence type="ECO:0000256" key="4">
    <source>
        <dbReference type="ARBA" id="ARBA00022989"/>
    </source>
</evidence>
<feature type="transmembrane region" description="Helical" evidence="6">
    <location>
        <begin position="28"/>
        <end position="49"/>
    </location>
</feature>
<sequence>MYMTYGRITIALGAAKDAFISPRWLTKIYVLIDIGCIVTQIMGSVLPASGNPSSIELSKKVLIGGLITQLVALSIFILNCWQTHHRIKRRPHYELPIDPSISWQNHFRVLELTTLLLIVRSIVRAIEFLQGTDGFVASHEAFIYVFDALPMFFIMVCKDFGVTKSLKIRHQVTGARWISDEQKWVTSTDLTSGISTSEKVAVLINAQGRINKPMVPKIPGFETFAGRVVHTAQWPSDLDVRGKRVAVVGNGASGQKILPNLLRQAHEYIDEEKSTFGTDGAAYREYRRELERGMTNKYYGWTFDEEAVIAFRKQLLDAPGYLEAFLRQDVDYLEKGIACVSPIGIKAVGSTEIREVDIIVLATGFQDGFYPRFPVIGPTATYLGVMAADTPNYFQVLQAQGNAFGGSVPLHCEVSTAYIARVLRKLHRDGYSSCSPTKKVAADFND</sequence>
<dbReference type="PANTHER" id="PTHR42877:SF4">
    <property type="entry name" value="FAD_NAD(P)-BINDING DOMAIN-CONTAINING PROTEIN-RELATED"/>
    <property type="match status" value="1"/>
</dbReference>
<dbReference type="InterPro" id="IPR007568">
    <property type="entry name" value="RTA1"/>
</dbReference>
<feature type="transmembrane region" description="Helical" evidence="6">
    <location>
        <begin position="61"/>
        <end position="81"/>
    </location>
</feature>
<name>A0ABP0BQA2_9PEZI</name>
<accession>A0ABP0BQA2</accession>
<proteinExistence type="inferred from homology"/>
<keyword evidence="8" id="KW-1185">Reference proteome</keyword>